<dbReference type="AlphaFoldDB" id="A0A1E3AF61"/>
<dbReference type="Proteomes" id="UP000094067">
    <property type="component" value="Unassembled WGS sequence"/>
</dbReference>
<gene>
    <name evidence="1" type="ORF">BEI61_03127</name>
</gene>
<dbReference type="EMBL" id="MCGH01000002">
    <property type="protein sequence ID" value="ODM07237.1"/>
    <property type="molecule type" value="Genomic_DNA"/>
</dbReference>
<dbReference type="EC" id="6.2.1.30" evidence="1"/>
<accession>A0A1E3AF61</accession>
<evidence type="ECO:0000313" key="1">
    <source>
        <dbReference type="EMBL" id="ODM07237.1"/>
    </source>
</evidence>
<dbReference type="SUPFAM" id="SSF56801">
    <property type="entry name" value="Acetyl-CoA synthetase-like"/>
    <property type="match status" value="1"/>
</dbReference>
<comment type="caution">
    <text evidence="1">The sequence shown here is derived from an EMBL/GenBank/DDBJ whole genome shotgun (WGS) entry which is preliminary data.</text>
</comment>
<evidence type="ECO:0000313" key="2">
    <source>
        <dbReference type="Proteomes" id="UP000094067"/>
    </source>
</evidence>
<protein>
    <submittedName>
        <fullName evidence="1">Phenylacetate-coenzyme A ligase</fullName>
        <ecNumber evidence="1">6.2.1.30</ecNumber>
    </submittedName>
</protein>
<dbReference type="PANTHER" id="PTHR36932:SF1">
    <property type="entry name" value="CAPSULAR POLYSACCHARIDE BIOSYNTHESIS PROTEIN"/>
    <property type="match status" value="1"/>
</dbReference>
<proteinExistence type="predicted"/>
<name>A0A1E3AF61_9FIRM</name>
<sequence>MKEIGLGKALAMTCRAGRMTPGERKELAQKRLKELAAYAGQNSPYYGRLYKGLPEDWKLTDLPTVNKVDLMAHFDMWLTDRTVTEEAVNSFMEDRENIGRLMDGKYLIFTTSGSTGSPLVVLYDKTCMNISSALSVLRAYARKEDLSAFIKKGKRTASIFAEGFYLGSGSVKYQLRRMPWKKGMMMNLDVRTPTAEIVEKLNRFSPVMLGGYPSGLELLADEQAASRLHISPAIVMTGGELLRDEVREKLADAFGGYVQTNYSCTEGGTMCHECVNRHLHINDEWIMIEAVDEDNRLVPDGTQSAKILLTNLANKVQPFIRYEVSDRIVMHHEECGCGCDAPWLEIEGRNDDILMFEVGIRLQPLAVYAILREVPGLKRFQLVQKERNVLELRMLAQDPKEVFGKAEEVLQSYFRDNGVHAVIYAGEILPQVHPESGKFKHIVALGRE</sequence>
<dbReference type="Gene3D" id="3.40.50.12780">
    <property type="entry name" value="N-terminal domain of ligase-like"/>
    <property type="match status" value="1"/>
</dbReference>
<organism evidence="1 2">
    <name type="scientific">Eisenbergiella tayi</name>
    <dbReference type="NCBI Taxonomy" id="1432052"/>
    <lineage>
        <taxon>Bacteria</taxon>
        <taxon>Bacillati</taxon>
        <taxon>Bacillota</taxon>
        <taxon>Clostridia</taxon>
        <taxon>Lachnospirales</taxon>
        <taxon>Lachnospiraceae</taxon>
        <taxon>Eisenbergiella</taxon>
    </lineage>
</organism>
<dbReference type="InterPro" id="IPR053158">
    <property type="entry name" value="CapK_Type1_Caps_Biosynth"/>
</dbReference>
<keyword evidence="1" id="KW-0436">Ligase</keyword>
<dbReference type="PANTHER" id="PTHR36932">
    <property type="entry name" value="CAPSULAR POLYSACCHARIDE BIOSYNTHESIS PROTEIN"/>
    <property type="match status" value="1"/>
</dbReference>
<dbReference type="RefSeq" id="WP_069152930.1">
    <property type="nucleotide sequence ID" value="NZ_MCGH01000002.1"/>
</dbReference>
<dbReference type="InterPro" id="IPR042099">
    <property type="entry name" value="ANL_N_sf"/>
</dbReference>
<reference evidence="1 2" key="1">
    <citation type="submission" date="2016-07" db="EMBL/GenBank/DDBJ databases">
        <title>Characterization of isolates of Eisenbergiella tayi derived from blood cultures, using whole genome sequencing.</title>
        <authorList>
            <person name="Burdz T."/>
            <person name="Wiebe D."/>
            <person name="Huynh C."/>
            <person name="Bernard K."/>
        </authorList>
    </citation>
    <scope>NUCLEOTIDE SEQUENCE [LARGE SCALE GENOMIC DNA]</scope>
    <source>
        <strain evidence="1 2">NML 110608</strain>
    </source>
</reference>
<dbReference type="GO" id="GO:0047475">
    <property type="term" value="F:phenylacetate-CoA ligase activity"/>
    <property type="evidence" value="ECO:0007669"/>
    <property type="project" value="UniProtKB-EC"/>
</dbReference>